<feature type="transmembrane region" description="Helical" evidence="1">
    <location>
        <begin position="94"/>
        <end position="120"/>
    </location>
</feature>
<feature type="transmembrane region" description="Helical" evidence="1">
    <location>
        <begin position="132"/>
        <end position="155"/>
    </location>
</feature>
<proteinExistence type="predicted"/>
<evidence type="ECO:0000313" key="3">
    <source>
        <dbReference type="Proteomes" id="UP001422759"/>
    </source>
</evidence>
<feature type="transmembrane region" description="Helical" evidence="1">
    <location>
        <begin position="52"/>
        <end position="74"/>
    </location>
</feature>
<gene>
    <name evidence="2" type="ORF">GCM10009760_06070</name>
</gene>
<accession>A0ABN2YT68</accession>
<evidence type="ECO:0000313" key="2">
    <source>
        <dbReference type="EMBL" id="GAA2131850.1"/>
    </source>
</evidence>
<reference evidence="2 3" key="1">
    <citation type="journal article" date="2019" name="Int. J. Syst. Evol. Microbiol.">
        <title>The Global Catalogue of Microorganisms (GCM) 10K type strain sequencing project: providing services to taxonomists for standard genome sequencing and annotation.</title>
        <authorList>
            <consortium name="The Broad Institute Genomics Platform"/>
            <consortium name="The Broad Institute Genome Sequencing Center for Infectious Disease"/>
            <person name="Wu L."/>
            <person name="Ma J."/>
        </authorList>
    </citation>
    <scope>NUCLEOTIDE SEQUENCE [LARGE SCALE GENOMIC DNA]</scope>
    <source>
        <strain evidence="2 3">JCM 14560</strain>
    </source>
</reference>
<name>A0ABN2YT68_9ACTN</name>
<feature type="transmembrane region" description="Helical" evidence="1">
    <location>
        <begin position="167"/>
        <end position="185"/>
    </location>
</feature>
<keyword evidence="1" id="KW-1133">Transmembrane helix</keyword>
<dbReference type="Pfam" id="PF20401">
    <property type="entry name" value="Rhomboid_2"/>
    <property type="match status" value="1"/>
</dbReference>
<dbReference type="Proteomes" id="UP001422759">
    <property type="component" value="Unassembled WGS sequence"/>
</dbReference>
<dbReference type="EMBL" id="BAAANT010000002">
    <property type="protein sequence ID" value="GAA2131850.1"/>
    <property type="molecule type" value="Genomic_DNA"/>
</dbReference>
<organism evidence="2 3">
    <name type="scientific">Kitasatospora kazusensis</name>
    <dbReference type="NCBI Taxonomy" id="407974"/>
    <lineage>
        <taxon>Bacteria</taxon>
        <taxon>Bacillati</taxon>
        <taxon>Actinomycetota</taxon>
        <taxon>Actinomycetes</taxon>
        <taxon>Kitasatosporales</taxon>
        <taxon>Streptomycetaceae</taxon>
        <taxon>Kitasatospora</taxon>
    </lineage>
</organism>
<comment type="caution">
    <text evidence="2">The sequence shown here is derived from an EMBL/GenBank/DDBJ whole genome shotgun (WGS) entry which is preliminary data.</text>
</comment>
<keyword evidence="1" id="KW-0812">Transmembrane</keyword>
<sequence>MSDTRPVGALPRETEAFGVPPLPFGGLRYGLRAGVLHRVLDMVPTPRRNRFALGYLVVLLGTTLFSHFASPALVHQLQAFSSTDGHNLIHRPLLALLLSGLWVAGPVWMPYLWAFALTVAPLERRVGPWRAFGVFAAGHVLATLLSQGVVAVAVATGHLGAGALDDLDIGVSYGVLASLGALAGLLSPRGRVLALTGAVALIAHQILSDQDLVTGIGHPTALLVGIALWSRLRRGPGTPLRARLRRLVPRRSGRMAPSEA</sequence>
<dbReference type="InterPro" id="IPR046862">
    <property type="entry name" value="Rhomboid_2"/>
</dbReference>
<keyword evidence="3" id="KW-1185">Reference proteome</keyword>
<evidence type="ECO:0000256" key="1">
    <source>
        <dbReference type="SAM" id="Phobius"/>
    </source>
</evidence>
<protein>
    <submittedName>
        <fullName evidence="2">Uncharacterized protein</fullName>
    </submittedName>
</protein>
<keyword evidence="1" id="KW-0472">Membrane</keyword>
<dbReference type="RefSeq" id="WP_344460306.1">
    <property type="nucleotide sequence ID" value="NZ_BAAANT010000002.1"/>
</dbReference>